<comment type="caution">
    <text evidence="1">The sequence shown here is derived from an EMBL/GenBank/DDBJ whole genome shotgun (WGS) entry which is preliminary data.</text>
</comment>
<dbReference type="RefSeq" id="WP_146887556.1">
    <property type="nucleotide sequence ID" value="NZ_BJXB01000021.1"/>
</dbReference>
<dbReference type="Gene3D" id="1.20.1170.10">
    <property type="match status" value="1"/>
</dbReference>
<evidence type="ECO:0000313" key="1">
    <source>
        <dbReference type="EMBL" id="GEM48467.1"/>
    </source>
</evidence>
<accession>A0A511N7I8</accession>
<dbReference type="Proteomes" id="UP000321306">
    <property type="component" value="Unassembled WGS sequence"/>
</dbReference>
<proteinExistence type="predicted"/>
<organism evidence="1 2">
    <name type="scientific">Deinococcus cellulosilyticus (strain DSM 18568 / NBRC 106333 / KACC 11606 / 5516J-15)</name>
    <dbReference type="NCBI Taxonomy" id="1223518"/>
    <lineage>
        <taxon>Bacteria</taxon>
        <taxon>Thermotogati</taxon>
        <taxon>Deinococcota</taxon>
        <taxon>Deinococci</taxon>
        <taxon>Deinococcales</taxon>
        <taxon>Deinococcaceae</taxon>
        <taxon>Deinococcus</taxon>
    </lineage>
</organism>
<dbReference type="EMBL" id="BJXB01000021">
    <property type="protein sequence ID" value="GEM48467.1"/>
    <property type="molecule type" value="Genomic_DNA"/>
</dbReference>
<evidence type="ECO:0000313" key="2">
    <source>
        <dbReference type="Proteomes" id="UP000321306"/>
    </source>
</evidence>
<name>A0A511N7I8_DEIC1</name>
<reference evidence="1 2" key="1">
    <citation type="submission" date="2019-07" db="EMBL/GenBank/DDBJ databases">
        <title>Whole genome shotgun sequence of Deinococcus cellulosilyticus NBRC 106333.</title>
        <authorList>
            <person name="Hosoyama A."/>
            <person name="Uohara A."/>
            <person name="Ohji S."/>
            <person name="Ichikawa N."/>
        </authorList>
    </citation>
    <scope>NUCLEOTIDE SEQUENCE [LARGE SCALE GENOMIC DNA]</scope>
    <source>
        <strain evidence="1 2">NBRC 106333</strain>
    </source>
</reference>
<dbReference type="AlphaFoldDB" id="A0A511N7I8"/>
<keyword evidence="2" id="KW-1185">Reference proteome</keyword>
<protein>
    <submittedName>
        <fullName evidence="1">Uncharacterized protein</fullName>
    </submittedName>
</protein>
<sequence>MLAPDHTLIQEALTEHLNLHHQLKLKLHALTTLNLQGQHDLSQSILHSVKHDVLNAGLKLLPEFSLLTPRSYMEYTVQLERSLKQLRPIMQHVVAHQAGVPSEEQKQHLIHEILRLKKASEQQHLRHIELRKQLNQLLTPLRQHFMDLSTLLEDRLSAEGEEQHTIEHLQSQLQLLVQKLGRDAAEATPSSITFGTPVHGLTLRLRFQQYQEEAPVGQLGVTVSCLGVALGSQLLTPELQRDLDLLNSGMQHLHLEQQLLVVAHGARDFVKGLLKTVRRADEHQAAQAYLWTINSKLLDALLDTLTQPQIRVQTIKLLHSLLSASPAWQKVSEFALQSQSTTTHLTEVITLPPVMLAASTSMQGA</sequence>
<dbReference type="OrthoDB" id="9820664at2"/>
<gene>
    <name evidence="1" type="ORF">DC3_41020</name>
</gene>